<dbReference type="InterPro" id="IPR000184">
    <property type="entry name" value="Bac_surfAg_D15"/>
</dbReference>
<dbReference type="Pfam" id="PF01103">
    <property type="entry name" value="Omp85"/>
    <property type="match status" value="1"/>
</dbReference>
<gene>
    <name evidence="5" type="ORF">FEZ63_10150</name>
</gene>
<dbReference type="PANTHER" id="PTHR12815:SF42">
    <property type="entry name" value="BACTERIAL SURFACE ANTIGEN (D15) DOMAIN-CONTAINING PROTEIN"/>
    <property type="match status" value="1"/>
</dbReference>
<reference evidence="5 6" key="1">
    <citation type="journal article" date="2019" name="Microorganisms">
        <title>Genome Insights into the Novel Species Microvirga brassicacearum, a Rapeseed Endophyte with Biotechnological Potential.</title>
        <authorList>
            <person name="Jimenez-Gomez A."/>
            <person name="Saati-Santamaria Z."/>
            <person name="Igual J.M."/>
            <person name="Rivas R."/>
            <person name="Mateos P.F."/>
            <person name="Garcia-Fraile P."/>
        </authorList>
    </citation>
    <scope>NUCLEOTIDE SEQUENCE [LARGE SCALE GENOMIC DNA]</scope>
    <source>
        <strain evidence="5 6">CDVBN77</strain>
    </source>
</reference>
<dbReference type="EMBL" id="VCMV01000013">
    <property type="protein sequence ID" value="KAB0267636.1"/>
    <property type="molecule type" value="Genomic_DNA"/>
</dbReference>
<keyword evidence="2" id="KW-1134">Transmembrane beta strand</keyword>
<accession>A0A5N3PD23</accession>
<sequence length="661" mass="71718">MQRSPWRKALSISACFVAYTAFIERSEAQAFDFFRLFGSKETPPAASSQSLPYFLTFAIAGEKKAIEQALKDTSTLYRLRDEAPADGDSLVRRTQADFGPLLDALWGLGYYNATLVFDIAGVPLSLGDDAGRAARAAEAYRARAAVPITARVDPGPLFELRNIQTENAQTRRHFTNQELPSKVIGLSPGDPARAADLRAAQARMVDYFRAQSRPLAKAVSIDPVVFHPARIMDVSFALAPGPVAPIGKISITGAENVDPAVIRSFVYVEPGDAYSPKAIADMRKSVGRIQALGSVRIRESETLDALGQLPVFVEVTERKPRVVGFSARYSTIDGPALHGYWEHRNLFGGAERLRFESDIFLAPRNDGTRIKRIGDLEPSDIGGRFRISFLKPALYGTRNDLLIDGLLERDRTGGDRFGGYTSRLADLTGFIRHRFSDTFSMQAGLQIQKGQTSDVLGQIDYLVVGTPVSLTYDSTDKPLDPSRGMRVTASIVPYPTFLGSTVGMTVSKASASAYYSLDEDARFILAGRVGLGSILGAPLDEIPANFRFFAGGGGSVRGFRYQSIGPQGPFGFVVGGRSLLEGSLEARIRVTDTIGIVPFVDAGGAFDSGFPDFDDKMRFSAGLGLRYYTAIGPIRLDVAAPLDRRPGDKPVSIYVSIGQAF</sequence>
<dbReference type="GO" id="GO:0019867">
    <property type="term" value="C:outer membrane"/>
    <property type="evidence" value="ECO:0007669"/>
    <property type="project" value="InterPro"/>
</dbReference>
<dbReference type="Proteomes" id="UP000325684">
    <property type="component" value="Unassembled WGS sequence"/>
</dbReference>
<protein>
    <submittedName>
        <fullName evidence="5">Outer membrane protein assembly factor</fullName>
    </submittedName>
</protein>
<proteinExistence type="predicted"/>
<comment type="caution">
    <text evidence="5">The sequence shown here is derived from an EMBL/GenBank/DDBJ whole genome shotgun (WGS) entry which is preliminary data.</text>
</comment>
<dbReference type="RefSeq" id="WP_150943888.1">
    <property type="nucleotide sequence ID" value="NZ_VCMV01000013.1"/>
</dbReference>
<keyword evidence="3" id="KW-0472">Membrane</keyword>
<feature type="domain" description="Bacterial surface antigen (D15)" evidence="4">
    <location>
        <begin position="381"/>
        <end position="661"/>
    </location>
</feature>
<comment type="subcellular location">
    <subcellularLocation>
        <location evidence="1">Membrane</location>
    </subcellularLocation>
</comment>
<dbReference type="Gene3D" id="3.10.20.310">
    <property type="entry name" value="membrane protein fhac"/>
    <property type="match status" value="1"/>
</dbReference>
<dbReference type="PANTHER" id="PTHR12815">
    <property type="entry name" value="SORTING AND ASSEMBLY MACHINERY SAMM50 PROTEIN FAMILY MEMBER"/>
    <property type="match status" value="1"/>
</dbReference>
<evidence type="ECO:0000313" key="6">
    <source>
        <dbReference type="Proteomes" id="UP000325684"/>
    </source>
</evidence>
<dbReference type="OrthoDB" id="9769707at2"/>
<dbReference type="Gene3D" id="2.40.160.50">
    <property type="entry name" value="membrane protein fhac: a member of the omp85/tpsb transporter family"/>
    <property type="match status" value="1"/>
</dbReference>
<dbReference type="InterPro" id="IPR039910">
    <property type="entry name" value="D15-like"/>
</dbReference>
<dbReference type="AlphaFoldDB" id="A0A5N3PD23"/>
<evidence type="ECO:0000256" key="1">
    <source>
        <dbReference type="ARBA" id="ARBA00004370"/>
    </source>
</evidence>
<name>A0A5N3PD23_9HYPH</name>
<keyword evidence="6" id="KW-1185">Reference proteome</keyword>
<evidence type="ECO:0000313" key="5">
    <source>
        <dbReference type="EMBL" id="KAB0267636.1"/>
    </source>
</evidence>
<evidence type="ECO:0000259" key="4">
    <source>
        <dbReference type="Pfam" id="PF01103"/>
    </source>
</evidence>
<evidence type="ECO:0000256" key="3">
    <source>
        <dbReference type="ARBA" id="ARBA00023136"/>
    </source>
</evidence>
<evidence type="ECO:0000256" key="2">
    <source>
        <dbReference type="ARBA" id="ARBA00022452"/>
    </source>
</evidence>
<organism evidence="5 6">
    <name type="scientific">Microvirga brassicacearum</name>
    <dbReference type="NCBI Taxonomy" id="2580413"/>
    <lineage>
        <taxon>Bacteria</taxon>
        <taxon>Pseudomonadati</taxon>
        <taxon>Pseudomonadota</taxon>
        <taxon>Alphaproteobacteria</taxon>
        <taxon>Hyphomicrobiales</taxon>
        <taxon>Methylobacteriaceae</taxon>
        <taxon>Microvirga</taxon>
    </lineage>
</organism>
<keyword evidence="2" id="KW-0812">Transmembrane</keyword>